<dbReference type="EMBL" id="JAUCMV010000002">
    <property type="protein sequence ID" value="KAK0421314.1"/>
    <property type="molecule type" value="Genomic_DNA"/>
</dbReference>
<dbReference type="PROSITE" id="PS51257">
    <property type="entry name" value="PROKAR_LIPOPROTEIN"/>
    <property type="match status" value="1"/>
</dbReference>
<keyword evidence="3" id="KW-1185">Reference proteome</keyword>
<comment type="caution">
    <text evidence="2">The sequence shown here is derived from an EMBL/GenBank/DDBJ whole genome shotgun (WGS) entry which is preliminary data.</text>
</comment>
<evidence type="ECO:0000256" key="1">
    <source>
        <dbReference type="SAM" id="SignalP"/>
    </source>
</evidence>
<reference evidence="2" key="1">
    <citation type="submission" date="2023-06" db="EMBL/GenBank/DDBJ databases">
        <title>Genomic analysis of the entomopathogenic nematode Steinernema hermaphroditum.</title>
        <authorList>
            <person name="Schwarz E.M."/>
            <person name="Heppert J.K."/>
            <person name="Baniya A."/>
            <person name="Schwartz H.T."/>
            <person name="Tan C.-H."/>
            <person name="Antoshechkin I."/>
            <person name="Sternberg P.W."/>
            <person name="Goodrich-Blair H."/>
            <person name="Dillman A.R."/>
        </authorList>
    </citation>
    <scope>NUCLEOTIDE SEQUENCE</scope>
    <source>
        <strain evidence="2">PS9179</strain>
        <tissue evidence="2">Whole animal</tissue>
    </source>
</reference>
<protein>
    <recommendedName>
        <fullName evidence="4">Thioredoxin domain-containing protein</fullName>
    </recommendedName>
</protein>
<dbReference type="Gene3D" id="3.40.30.10">
    <property type="entry name" value="Glutaredoxin"/>
    <property type="match status" value="1"/>
</dbReference>
<feature type="signal peptide" evidence="1">
    <location>
        <begin position="1"/>
        <end position="16"/>
    </location>
</feature>
<dbReference type="SUPFAM" id="SSF52833">
    <property type="entry name" value="Thioredoxin-like"/>
    <property type="match status" value="1"/>
</dbReference>
<feature type="chain" id="PRO_5041436979" description="Thioredoxin domain-containing protein" evidence="1">
    <location>
        <begin position="17"/>
        <end position="620"/>
    </location>
</feature>
<accession>A0AA39IE09</accession>
<dbReference type="Proteomes" id="UP001175271">
    <property type="component" value="Unassembled WGS sequence"/>
</dbReference>
<evidence type="ECO:0008006" key="4">
    <source>
        <dbReference type="Google" id="ProtNLM"/>
    </source>
</evidence>
<dbReference type="AlphaFoldDB" id="A0AA39IE09"/>
<dbReference type="PANTHER" id="PTHR22699">
    <property type="entry name" value="THIOREDOXIN DOMAIN-CONTAINING PROTEIN 16"/>
    <property type="match status" value="1"/>
</dbReference>
<evidence type="ECO:0000313" key="3">
    <source>
        <dbReference type="Proteomes" id="UP001175271"/>
    </source>
</evidence>
<name>A0AA39IE09_9BILA</name>
<evidence type="ECO:0000313" key="2">
    <source>
        <dbReference type="EMBL" id="KAK0421314.1"/>
    </source>
</evidence>
<keyword evidence="1" id="KW-0732">Signal</keyword>
<dbReference type="InterPro" id="IPR036249">
    <property type="entry name" value="Thioredoxin-like_sf"/>
</dbReference>
<organism evidence="2 3">
    <name type="scientific">Steinernema hermaphroditum</name>
    <dbReference type="NCBI Taxonomy" id="289476"/>
    <lineage>
        <taxon>Eukaryota</taxon>
        <taxon>Metazoa</taxon>
        <taxon>Ecdysozoa</taxon>
        <taxon>Nematoda</taxon>
        <taxon>Chromadorea</taxon>
        <taxon>Rhabditida</taxon>
        <taxon>Tylenchina</taxon>
        <taxon>Panagrolaimomorpha</taxon>
        <taxon>Strongyloidoidea</taxon>
        <taxon>Steinernematidae</taxon>
        <taxon>Steinernema</taxon>
    </lineage>
</organism>
<dbReference type="PANTHER" id="PTHR22699:SF1">
    <property type="entry name" value="THIOREDOXIN DOMAIN-CONTAINING PROTEIN 16"/>
    <property type="match status" value="1"/>
</dbReference>
<proteinExistence type="predicted"/>
<gene>
    <name evidence="2" type="ORF">QR680_015174</name>
</gene>
<sequence>MRLFLLLPTFVVAACAQCTRKVASNPDIELGAKPPSQLSPDHYIQSTFIHRNLNDDDKSFSSAVSEKIGILRERLRAKARLSIDNENIDCTKDEFSRCKEFPSDKAYHFLIVEDSSKGAAIYSVDRKPNEKSDEKIEMALLDVLSRHSKVPLMEFGSPNADKILGFVRELTTEEIQQFEADKIEKSRKKSRKMPFFSHSPFELDLIEPHILEFRMADFPETPSAALKVLNKDSLKQTVETNPFVFVLYWTNVQISSIHAHHLWSKAAEKAVDLPAVFATIPCHQLGDYCIHEGIGDPEHHYTVVAYKNGERYATTKNMKDDQYYYNWAKMLINGPMIKVHDLEELKEARKGRLALFEGTRPAITVGVFPTEEAIEFNHFEKAAQLLNGRYHIVYFINEEADKSTISTFRPHEKTKRSDYTGPFDPRSVIEHITSASVPTVIDIGKGFTPDLVRSALKTTLLIHWNWERIGEYVDYAAKHSNANNIFMVLNRGATNILPHLSFLEKLNLTPSEEPVLVMFKKNSFRILPIDQRSLKAQTKDLEEVDPPQIMLKPNEVNPFKYLHTEAINAIFGHQDVMLLPDPVVASRSHSHGLEAFDFGEAAAAGGCPMMAHMNQMRDEL</sequence>
<dbReference type="InterPro" id="IPR040090">
    <property type="entry name" value="TXNDC16"/>
</dbReference>